<protein>
    <submittedName>
        <fullName evidence="2">Uncharacterized protein</fullName>
    </submittedName>
</protein>
<accession>A0AC35UEP2</accession>
<organism evidence="1 2">
    <name type="scientific">Rhabditophanes sp. KR3021</name>
    <dbReference type="NCBI Taxonomy" id="114890"/>
    <lineage>
        <taxon>Eukaryota</taxon>
        <taxon>Metazoa</taxon>
        <taxon>Ecdysozoa</taxon>
        <taxon>Nematoda</taxon>
        <taxon>Chromadorea</taxon>
        <taxon>Rhabditida</taxon>
        <taxon>Tylenchina</taxon>
        <taxon>Panagrolaimomorpha</taxon>
        <taxon>Strongyloidoidea</taxon>
        <taxon>Alloionematidae</taxon>
        <taxon>Rhabditophanes</taxon>
    </lineage>
</organism>
<sequence length="195" mass="21829">MGVKDSLVAMLGDFVQMNKNPEYRSKTDLSQSITSLNKTEKNPVVSEIVRSEIDTDSIRRHSISIHVGSDGPTDAVVRHRTYSVSNRASLYNRDKAYSENKEVAALAKMSKRNSTGMIDVPQRFIDKLEVNETSPPKTPTGQPSYRLFSKARPKSVALSEDEEGFEKSFNGTAHPIVEESEELENTPINHHHKTN</sequence>
<proteinExistence type="predicted"/>
<dbReference type="WBParaSite" id="RSKR_0001062700.1">
    <property type="protein sequence ID" value="RSKR_0001062700.1"/>
    <property type="gene ID" value="RSKR_0001062700"/>
</dbReference>
<reference evidence="2" key="1">
    <citation type="submission" date="2016-11" db="UniProtKB">
        <authorList>
            <consortium name="WormBaseParasite"/>
        </authorList>
    </citation>
    <scope>IDENTIFICATION</scope>
    <source>
        <strain evidence="2">KR3021</strain>
    </source>
</reference>
<dbReference type="Proteomes" id="UP000095286">
    <property type="component" value="Unplaced"/>
</dbReference>
<evidence type="ECO:0000313" key="2">
    <source>
        <dbReference type="WBParaSite" id="RSKR_0001062700.1"/>
    </source>
</evidence>
<evidence type="ECO:0000313" key="1">
    <source>
        <dbReference type="Proteomes" id="UP000095286"/>
    </source>
</evidence>
<name>A0AC35UEP2_9BILA</name>